<evidence type="ECO:0000313" key="2">
    <source>
        <dbReference type="Proteomes" id="UP000199013"/>
    </source>
</evidence>
<dbReference type="Pfam" id="PF04255">
    <property type="entry name" value="DUF433"/>
    <property type="match status" value="1"/>
</dbReference>
<dbReference type="Proteomes" id="UP000199013">
    <property type="component" value="Unassembled WGS sequence"/>
</dbReference>
<dbReference type="InterPro" id="IPR009057">
    <property type="entry name" value="Homeodomain-like_sf"/>
</dbReference>
<dbReference type="PANTHER" id="PTHR34849">
    <property type="entry name" value="SSL5025 PROTEIN"/>
    <property type="match status" value="1"/>
</dbReference>
<accession>A0A1C3PHF9</accession>
<organism evidence="1 2">
    <name type="scientific">Candidatus Protofrankia californiensis</name>
    <dbReference type="NCBI Taxonomy" id="1839754"/>
    <lineage>
        <taxon>Bacteria</taxon>
        <taxon>Bacillati</taxon>
        <taxon>Actinomycetota</taxon>
        <taxon>Actinomycetes</taxon>
        <taxon>Frankiales</taxon>
        <taxon>Frankiaceae</taxon>
        <taxon>Protofrankia</taxon>
    </lineage>
</organism>
<sequence>MRFTRITVNPAQMGGVPCPRGLRIPVATVVGTIADRMAVGEITSELPELTAEDVREALLFAAEAVREQQLPLLAGA</sequence>
<proteinExistence type="predicted"/>
<dbReference type="InterPro" id="IPR007367">
    <property type="entry name" value="DUF433"/>
</dbReference>
<dbReference type="SUPFAM" id="SSF46689">
    <property type="entry name" value="Homeodomain-like"/>
    <property type="match status" value="1"/>
</dbReference>
<name>A0A1C3PHF9_9ACTN</name>
<dbReference type="AlphaFoldDB" id="A0A1C3PHF9"/>
<evidence type="ECO:0000313" key="1">
    <source>
        <dbReference type="EMBL" id="SBW29088.1"/>
    </source>
</evidence>
<dbReference type="InterPro" id="IPR036388">
    <property type="entry name" value="WH-like_DNA-bd_sf"/>
</dbReference>
<dbReference type="PANTHER" id="PTHR34849:SF3">
    <property type="entry name" value="SSR2962 PROTEIN"/>
    <property type="match status" value="1"/>
</dbReference>
<dbReference type="Gene3D" id="1.10.10.10">
    <property type="entry name" value="Winged helix-like DNA-binding domain superfamily/Winged helix DNA-binding domain"/>
    <property type="match status" value="1"/>
</dbReference>
<keyword evidence="2" id="KW-1185">Reference proteome</keyword>
<evidence type="ECO:0008006" key="3">
    <source>
        <dbReference type="Google" id="ProtNLM"/>
    </source>
</evidence>
<dbReference type="EMBL" id="FLUV01002654">
    <property type="protein sequence ID" value="SBW29088.1"/>
    <property type="molecule type" value="Genomic_DNA"/>
</dbReference>
<reference evidence="2" key="1">
    <citation type="submission" date="2016-02" db="EMBL/GenBank/DDBJ databases">
        <authorList>
            <person name="Wibberg D."/>
        </authorList>
    </citation>
    <scope>NUCLEOTIDE SEQUENCE [LARGE SCALE GENOMIC DNA]</scope>
</reference>
<protein>
    <recommendedName>
        <fullName evidence="3">DUF433 domain-containing protein</fullName>
    </recommendedName>
</protein>
<gene>
    <name evidence="1" type="ORF">FDG2_6420</name>
</gene>